<dbReference type="SUPFAM" id="SSF53850">
    <property type="entry name" value="Periplasmic binding protein-like II"/>
    <property type="match status" value="1"/>
</dbReference>
<dbReference type="EMBL" id="CP016428">
    <property type="protein sequence ID" value="ANW00246.1"/>
    <property type="molecule type" value="Genomic_DNA"/>
</dbReference>
<reference evidence="3 4" key="1">
    <citation type="submission" date="2016-07" db="EMBL/GenBank/DDBJ databases">
        <title>Complete genome sequence of Bradyrhizobium icense LMTR 13T, a potential inoculant strain isolated from lima bean (Phaseolus lunatus) in Peru.</title>
        <authorList>
            <person name="Ormeno-Orrillo E."/>
            <person name="Duran D."/>
            <person name="Rogel M.A."/>
            <person name="Rey L."/>
            <person name="Imperial J."/>
            <person name="Ruiz-Argueso T."/>
            <person name="Martinez-Romero E."/>
        </authorList>
    </citation>
    <scope>NUCLEOTIDE SEQUENCE [LARGE SCALE GENOMIC DNA]</scope>
    <source>
        <strain evidence="3 4">LMTR 13</strain>
    </source>
</reference>
<dbReference type="STRING" id="1274631.LMTR13_08760"/>
<gene>
    <name evidence="3" type="ORF">LMTR13_08760</name>
</gene>
<evidence type="ECO:0000313" key="4">
    <source>
        <dbReference type="Proteomes" id="UP000092839"/>
    </source>
</evidence>
<sequence length="218" mass="24086">MGLVLLLVGCDFPRDSNGALSRVRRESVLRAGYCERPPWVENKNGNPEGIEPQLIERFASRLGARVEWVAGSESSLIEALRSGQVDVLIGGFLRDTNWASRAAVSHVYREAKVVVVFPTADSVRALTDLEGAVIAYRPARPDFAALIASHEARPEARNDRWGQIAVAYEFELSEDVHRSRPLKTEKHVILVTSGENGLLYTLDHFLMQPGQLAGTNKP</sequence>
<name>A0A1B1UC29_9BRAD</name>
<organism evidence="3 4">
    <name type="scientific">Bradyrhizobium icense</name>
    <dbReference type="NCBI Taxonomy" id="1274631"/>
    <lineage>
        <taxon>Bacteria</taxon>
        <taxon>Pseudomonadati</taxon>
        <taxon>Pseudomonadota</taxon>
        <taxon>Alphaproteobacteria</taxon>
        <taxon>Hyphomicrobiales</taxon>
        <taxon>Nitrobacteraceae</taxon>
        <taxon>Bradyrhizobium</taxon>
    </lineage>
</organism>
<protein>
    <recommendedName>
        <fullName evidence="2">Solute-binding protein family 3/N-terminal domain-containing protein</fullName>
    </recommendedName>
</protein>
<evidence type="ECO:0000313" key="3">
    <source>
        <dbReference type="EMBL" id="ANW00246.1"/>
    </source>
</evidence>
<dbReference type="Gene3D" id="3.40.190.10">
    <property type="entry name" value="Periplasmic binding protein-like II"/>
    <property type="match status" value="1"/>
</dbReference>
<dbReference type="AlphaFoldDB" id="A0A1B1UC29"/>
<feature type="domain" description="Solute-binding protein family 3/N-terminal" evidence="2">
    <location>
        <begin position="33"/>
        <end position="164"/>
    </location>
</feature>
<dbReference type="InterPro" id="IPR001638">
    <property type="entry name" value="Solute-binding_3/MltF_N"/>
</dbReference>
<accession>A0A1B1UC29</accession>
<dbReference type="KEGG" id="bic:LMTR13_08760"/>
<dbReference type="Pfam" id="PF00497">
    <property type="entry name" value="SBP_bac_3"/>
    <property type="match status" value="1"/>
</dbReference>
<proteinExistence type="predicted"/>
<keyword evidence="4" id="KW-1185">Reference proteome</keyword>
<evidence type="ECO:0000256" key="1">
    <source>
        <dbReference type="ARBA" id="ARBA00022729"/>
    </source>
</evidence>
<keyword evidence="1" id="KW-0732">Signal</keyword>
<dbReference type="Proteomes" id="UP000092839">
    <property type="component" value="Chromosome"/>
</dbReference>
<evidence type="ECO:0000259" key="2">
    <source>
        <dbReference type="Pfam" id="PF00497"/>
    </source>
</evidence>
<dbReference type="PANTHER" id="PTHR35936">
    <property type="entry name" value="MEMBRANE-BOUND LYTIC MUREIN TRANSGLYCOSYLASE F"/>
    <property type="match status" value="1"/>
</dbReference>